<organism evidence="2 3">
    <name type="scientific">Capsicum baccatum</name>
    <name type="common">Peruvian pepper</name>
    <dbReference type="NCBI Taxonomy" id="33114"/>
    <lineage>
        <taxon>Eukaryota</taxon>
        <taxon>Viridiplantae</taxon>
        <taxon>Streptophyta</taxon>
        <taxon>Embryophyta</taxon>
        <taxon>Tracheophyta</taxon>
        <taxon>Spermatophyta</taxon>
        <taxon>Magnoliopsida</taxon>
        <taxon>eudicotyledons</taxon>
        <taxon>Gunneridae</taxon>
        <taxon>Pentapetalae</taxon>
        <taxon>asterids</taxon>
        <taxon>lamiids</taxon>
        <taxon>Solanales</taxon>
        <taxon>Solanaceae</taxon>
        <taxon>Solanoideae</taxon>
        <taxon>Capsiceae</taxon>
        <taxon>Capsicum</taxon>
    </lineage>
</organism>
<dbReference type="STRING" id="33114.A0A2G2VLV4"/>
<keyword evidence="3" id="KW-1185">Reference proteome</keyword>
<gene>
    <name evidence="2" type="ORF">CQW23_25756</name>
</gene>
<dbReference type="AlphaFoldDB" id="A0A2G2VLV4"/>
<name>A0A2G2VLV4_CAPBA</name>
<feature type="region of interest" description="Disordered" evidence="1">
    <location>
        <begin position="56"/>
        <end position="112"/>
    </location>
</feature>
<sequence>MGVMEDENAAMYRVKKMPNNDIKMKVGIVSSTVIESTPFCIFTIDSILLRIELFRKTPSPTPGPASETSPAPAPDASSPTTNASSPTPMMSPPAPPTSFMAGDPEDGPAADS</sequence>
<dbReference type="OrthoDB" id="286301at2759"/>
<proteinExistence type="predicted"/>
<reference evidence="2 3" key="1">
    <citation type="journal article" date="2017" name="Genome Biol.">
        <title>New reference genome sequences of hot pepper reveal the massive evolution of plant disease-resistance genes by retroduplication.</title>
        <authorList>
            <person name="Kim S."/>
            <person name="Park J."/>
            <person name="Yeom S.I."/>
            <person name="Kim Y.M."/>
            <person name="Seo E."/>
            <person name="Kim K.T."/>
            <person name="Kim M.S."/>
            <person name="Lee J.M."/>
            <person name="Cheong K."/>
            <person name="Shin H.S."/>
            <person name="Kim S.B."/>
            <person name="Han K."/>
            <person name="Lee J."/>
            <person name="Park M."/>
            <person name="Lee H.A."/>
            <person name="Lee H.Y."/>
            <person name="Lee Y."/>
            <person name="Oh S."/>
            <person name="Lee J.H."/>
            <person name="Choi E."/>
            <person name="Choi E."/>
            <person name="Lee S.E."/>
            <person name="Jeon J."/>
            <person name="Kim H."/>
            <person name="Choi G."/>
            <person name="Song H."/>
            <person name="Lee J."/>
            <person name="Lee S.C."/>
            <person name="Kwon J.K."/>
            <person name="Lee H.Y."/>
            <person name="Koo N."/>
            <person name="Hong Y."/>
            <person name="Kim R.W."/>
            <person name="Kang W.H."/>
            <person name="Huh J.H."/>
            <person name="Kang B.C."/>
            <person name="Yang T.J."/>
            <person name="Lee Y.H."/>
            <person name="Bennetzen J.L."/>
            <person name="Choi D."/>
        </authorList>
    </citation>
    <scope>NUCLEOTIDE SEQUENCE [LARGE SCALE GENOMIC DNA]</scope>
    <source>
        <strain evidence="3">cv. PBC81</strain>
    </source>
</reference>
<evidence type="ECO:0000256" key="1">
    <source>
        <dbReference type="SAM" id="MobiDB-lite"/>
    </source>
</evidence>
<reference evidence="3" key="2">
    <citation type="journal article" date="2017" name="J. Anim. Genet.">
        <title>Multiple reference genome sequences of hot pepper reveal the massive evolution of plant disease resistance genes by retroduplication.</title>
        <authorList>
            <person name="Kim S."/>
            <person name="Park J."/>
            <person name="Yeom S.-I."/>
            <person name="Kim Y.-M."/>
            <person name="Seo E."/>
            <person name="Kim K.-T."/>
            <person name="Kim M.-S."/>
            <person name="Lee J.M."/>
            <person name="Cheong K."/>
            <person name="Shin H.-S."/>
            <person name="Kim S.-B."/>
            <person name="Han K."/>
            <person name="Lee J."/>
            <person name="Park M."/>
            <person name="Lee H.-A."/>
            <person name="Lee H.-Y."/>
            <person name="Lee Y."/>
            <person name="Oh S."/>
            <person name="Lee J.H."/>
            <person name="Choi E."/>
            <person name="Choi E."/>
            <person name="Lee S.E."/>
            <person name="Jeon J."/>
            <person name="Kim H."/>
            <person name="Choi G."/>
            <person name="Song H."/>
            <person name="Lee J."/>
            <person name="Lee S.-C."/>
            <person name="Kwon J.-K."/>
            <person name="Lee H.-Y."/>
            <person name="Koo N."/>
            <person name="Hong Y."/>
            <person name="Kim R.W."/>
            <person name="Kang W.-H."/>
            <person name="Huh J.H."/>
            <person name="Kang B.-C."/>
            <person name="Yang T.-J."/>
            <person name="Lee Y.-H."/>
            <person name="Bennetzen J.L."/>
            <person name="Choi D."/>
        </authorList>
    </citation>
    <scope>NUCLEOTIDE SEQUENCE [LARGE SCALE GENOMIC DNA]</scope>
    <source>
        <strain evidence="3">cv. PBC81</strain>
    </source>
</reference>
<dbReference type="EMBL" id="MLFT02000011">
    <property type="protein sequence ID" value="PHT33956.1"/>
    <property type="molecule type" value="Genomic_DNA"/>
</dbReference>
<feature type="compositionally biased region" description="Acidic residues" evidence="1">
    <location>
        <begin position="103"/>
        <end position="112"/>
    </location>
</feature>
<feature type="compositionally biased region" description="Low complexity" evidence="1">
    <location>
        <begin position="64"/>
        <end position="88"/>
    </location>
</feature>
<dbReference type="Proteomes" id="UP000224567">
    <property type="component" value="Unassembled WGS sequence"/>
</dbReference>
<protein>
    <submittedName>
        <fullName evidence="2">Uncharacterized protein</fullName>
    </submittedName>
</protein>
<comment type="caution">
    <text evidence="2">The sequence shown here is derived from an EMBL/GenBank/DDBJ whole genome shotgun (WGS) entry which is preliminary data.</text>
</comment>
<accession>A0A2G2VLV4</accession>
<evidence type="ECO:0000313" key="3">
    <source>
        <dbReference type="Proteomes" id="UP000224567"/>
    </source>
</evidence>
<evidence type="ECO:0000313" key="2">
    <source>
        <dbReference type="EMBL" id="PHT33956.1"/>
    </source>
</evidence>